<dbReference type="InterPro" id="IPR027417">
    <property type="entry name" value="P-loop_NTPase"/>
</dbReference>
<protein>
    <submittedName>
        <fullName evidence="2">Uncharacterized protein</fullName>
    </submittedName>
</protein>
<dbReference type="PANTHER" id="PTHR48419:SF1">
    <property type="entry name" value="SULFOTRANSFERASE DOMAIN-CONTAINING PROTEIN"/>
    <property type="match status" value="1"/>
</dbReference>
<sequence length="300" mass="34143">MASPSTNGTTPLRIFTFESPRTNSQLFHKLFSQHPQLAWGLGFHPFAGAQMYGPERLSQRTRHCEAAERGQTEWGTKYPGMGNEDTIEGSKKDLRERISKSEKAACVTSSPANRRWQGNIFFGKEHTMMLLDQDLILNTLRRGENEPPPKILTNPTHIPDDIMETLTPVLVFRHPLLIIPSIYPKLNPISGIEPDDEDFEISATLRWTQYIYDYFVSIGRKPIVVEAQDFVWNTKPTMDKLCRELGIDESGWIDEWDPLPREHWPDHKNAVAMTSDLMESSGLQSGLGRCVEQSSLCLDD</sequence>
<dbReference type="InterPro" id="IPR053226">
    <property type="entry name" value="Pyrrolopyrazine_biosynth_F"/>
</dbReference>
<evidence type="ECO:0000313" key="2">
    <source>
        <dbReference type="EMBL" id="KAK3052651.1"/>
    </source>
</evidence>
<dbReference type="PANTHER" id="PTHR48419">
    <property type="entry name" value="SULFOTRANSFERASE DOMAIN-CONTAINING PROTEIN"/>
    <property type="match status" value="1"/>
</dbReference>
<dbReference type="AlphaFoldDB" id="A0AAJ0DLT6"/>
<name>A0AAJ0DLT6_9PEZI</name>
<keyword evidence="3" id="KW-1185">Reference proteome</keyword>
<gene>
    <name evidence="2" type="ORF">LTR09_006132</name>
</gene>
<feature type="region of interest" description="Disordered" evidence="1">
    <location>
        <begin position="67"/>
        <end position="87"/>
    </location>
</feature>
<evidence type="ECO:0000313" key="3">
    <source>
        <dbReference type="Proteomes" id="UP001271007"/>
    </source>
</evidence>
<comment type="caution">
    <text evidence="2">The sequence shown here is derived from an EMBL/GenBank/DDBJ whole genome shotgun (WGS) entry which is preliminary data.</text>
</comment>
<proteinExistence type="predicted"/>
<dbReference type="EMBL" id="JAWDJX010000019">
    <property type="protein sequence ID" value="KAK3052651.1"/>
    <property type="molecule type" value="Genomic_DNA"/>
</dbReference>
<reference evidence="2" key="1">
    <citation type="submission" date="2023-04" db="EMBL/GenBank/DDBJ databases">
        <title>Black Yeasts Isolated from many extreme environments.</title>
        <authorList>
            <person name="Coleine C."/>
            <person name="Stajich J.E."/>
            <person name="Selbmann L."/>
        </authorList>
    </citation>
    <scope>NUCLEOTIDE SEQUENCE</scope>
    <source>
        <strain evidence="2">CCFEE 5312</strain>
    </source>
</reference>
<dbReference type="Gene3D" id="3.40.50.300">
    <property type="entry name" value="P-loop containing nucleotide triphosphate hydrolases"/>
    <property type="match status" value="1"/>
</dbReference>
<dbReference type="SUPFAM" id="SSF52540">
    <property type="entry name" value="P-loop containing nucleoside triphosphate hydrolases"/>
    <property type="match status" value="1"/>
</dbReference>
<accession>A0AAJ0DLT6</accession>
<evidence type="ECO:0000256" key="1">
    <source>
        <dbReference type="SAM" id="MobiDB-lite"/>
    </source>
</evidence>
<organism evidence="2 3">
    <name type="scientific">Extremus antarcticus</name>
    <dbReference type="NCBI Taxonomy" id="702011"/>
    <lineage>
        <taxon>Eukaryota</taxon>
        <taxon>Fungi</taxon>
        <taxon>Dikarya</taxon>
        <taxon>Ascomycota</taxon>
        <taxon>Pezizomycotina</taxon>
        <taxon>Dothideomycetes</taxon>
        <taxon>Dothideomycetidae</taxon>
        <taxon>Mycosphaerellales</taxon>
        <taxon>Extremaceae</taxon>
        <taxon>Extremus</taxon>
    </lineage>
</organism>
<dbReference type="Proteomes" id="UP001271007">
    <property type="component" value="Unassembled WGS sequence"/>
</dbReference>